<dbReference type="Pfam" id="PF24175">
    <property type="entry name" value="SU10_adaptor"/>
    <property type="match status" value="1"/>
</dbReference>
<gene>
    <name evidence="4" type="ORF">UFOVP1222_33</name>
    <name evidence="2" type="ORF">UFOVP477_3</name>
    <name evidence="3" type="ORF">UFOVP798_7</name>
</gene>
<name>A0A6J5MGC7_9CAUD</name>
<dbReference type="EMBL" id="LR796455">
    <property type="protein sequence ID" value="CAB4145382.1"/>
    <property type="molecule type" value="Genomic_DNA"/>
</dbReference>
<evidence type="ECO:0000256" key="1">
    <source>
        <dbReference type="SAM" id="MobiDB-lite"/>
    </source>
</evidence>
<dbReference type="EMBL" id="LR797167">
    <property type="protein sequence ID" value="CAB4191469.1"/>
    <property type="molecule type" value="Genomic_DNA"/>
</dbReference>
<dbReference type="InterPro" id="IPR056209">
    <property type="entry name" value="SU10_adaptor"/>
</dbReference>
<evidence type="ECO:0000313" key="3">
    <source>
        <dbReference type="EMBL" id="CAB4163167.1"/>
    </source>
</evidence>
<proteinExistence type="predicted"/>
<protein>
    <submittedName>
        <fullName evidence="2">Uncharacterized protein</fullName>
    </submittedName>
</protein>
<dbReference type="EMBL" id="LR796752">
    <property type="protein sequence ID" value="CAB4163167.1"/>
    <property type="molecule type" value="Genomic_DNA"/>
</dbReference>
<evidence type="ECO:0000313" key="4">
    <source>
        <dbReference type="EMBL" id="CAB4191469.1"/>
    </source>
</evidence>
<sequence>MARNRTLSELRDQLRAEIGASPSVAMGVNAVPQMNHMLNRVQERLWLDYDWPFLWTETDIQSVDGVRYYNIPNTVNGDRIRKVMVNWNDYWYACESGIGPAHYNIVNSEIGQKEDNVRRWRIAGNNTQIEVWPIPESDLQKFRLFAYMNCPRMVSDSDRALLDDNLIVLYTAAEMLASLKDEGSAIKYDQAKIHFTKLKALASKGGSFVMGGEDPNPEPRKLWGRWKNN</sequence>
<reference evidence="2" key="1">
    <citation type="submission" date="2020-04" db="EMBL/GenBank/DDBJ databases">
        <authorList>
            <person name="Chiriac C."/>
            <person name="Salcher M."/>
            <person name="Ghai R."/>
            <person name="Kavagutti S V."/>
        </authorList>
    </citation>
    <scope>NUCLEOTIDE SEQUENCE</scope>
</reference>
<evidence type="ECO:0000313" key="2">
    <source>
        <dbReference type="EMBL" id="CAB4145382.1"/>
    </source>
</evidence>
<accession>A0A6J5MGC7</accession>
<organism evidence="2">
    <name type="scientific">uncultured Caudovirales phage</name>
    <dbReference type="NCBI Taxonomy" id="2100421"/>
    <lineage>
        <taxon>Viruses</taxon>
        <taxon>Duplodnaviria</taxon>
        <taxon>Heunggongvirae</taxon>
        <taxon>Uroviricota</taxon>
        <taxon>Caudoviricetes</taxon>
        <taxon>Peduoviridae</taxon>
        <taxon>Maltschvirus</taxon>
        <taxon>Maltschvirus maltsch</taxon>
    </lineage>
</organism>
<feature type="region of interest" description="Disordered" evidence="1">
    <location>
        <begin position="208"/>
        <end position="229"/>
    </location>
</feature>